<feature type="compositionally biased region" description="Basic and acidic residues" evidence="2">
    <location>
        <begin position="217"/>
        <end position="226"/>
    </location>
</feature>
<feature type="region of interest" description="Disordered" evidence="2">
    <location>
        <begin position="683"/>
        <end position="703"/>
    </location>
</feature>
<proteinExistence type="inferred from homology"/>
<dbReference type="GO" id="GO:0003676">
    <property type="term" value="F:nucleic acid binding"/>
    <property type="evidence" value="ECO:0007669"/>
    <property type="project" value="InterPro"/>
</dbReference>
<keyword evidence="6" id="KW-1185">Reference proteome</keyword>
<evidence type="ECO:0000256" key="1">
    <source>
        <dbReference type="ARBA" id="ARBA00006468"/>
    </source>
</evidence>
<dbReference type="InterPro" id="IPR051144">
    <property type="entry name" value="Formin_homology_domain"/>
</dbReference>
<dbReference type="PROSITE" id="PS50994">
    <property type="entry name" value="INTEGRASE"/>
    <property type="match status" value="1"/>
</dbReference>
<gene>
    <name evidence="5" type="ORF">SLEP1_g9239</name>
</gene>
<protein>
    <submittedName>
        <fullName evidence="5">Uncharacterized protein</fullName>
    </submittedName>
</protein>
<accession>A0AAV5IDK0</accession>
<evidence type="ECO:0000313" key="5">
    <source>
        <dbReference type="EMBL" id="GKU95942.1"/>
    </source>
</evidence>
<dbReference type="PANTHER" id="PTHR45733">
    <property type="entry name" value="FORMIN-J"/>
    <property type="match status" value="1"/>
</dbReference>
<feature type="region of interest" description="Disordered" evidence="2">
    <location>
        <begin position="181"/>
        <end position="233"/>
    </location>
</feature>
<dbReference type="Gene3D" id="3.30.420.10">
    <property type="entry name" value="Ribonuclease H-like superfamily/Ribonuclease H"/>
    <property type="match status" value="1"/>
</dbReference>
<sequence length="1334" mass="150112">MGGRDLEMKVPCVESKLRVFAFRITFSSQVDDLRSNLNTINNATKEFKESVKLRQIMQTILTLGNALNQGTARVSAVGFKLDSLLKLFDTRARNNKVTLMHYLCKDAAADLHHAAKGILSNNPFSAGSSSLVSANRLIFKWDLLLAIIYQEKFFNPLFAFPGHKATRAMPRRVGKEIAQQVDVAPVSPRHSEGENSPKHLPPISPLADRSYGNPIYRNDDEEKVDSAESSNKISQELQQIRKLQEEANQNMERSLQSFLQAQRKHSDHFTQCLNVIERAIHDSSRAIREEVAESRRTFTVASERTMEHVRQQQNVPRQPVSPAMELPQQNLPDPLLGGHGGHINQPQVVQQMPNAQNNALGAGQVQFNRQQQNNPAGGIFGPQDPMEAAFRAAEQFNANQQRYAPPARRPNAVPQPNLQNNVFQPLGLQAAAPPLDRNQLIDLVHETYGPALRPLVRPSYHKPYPDYIDQDNPFPRGFKVPEFTLFSRDASQSTIEHIDKPVTCHNLVKVTQQVEAAAKRLPYESGRQYTFDVTKANEIFDYLKKSGHIKLPQGHRLPTVAEIASKDYCKFHNSWKHSTNDCVIFRNVLQDKIDKGLLCFLEKPKEAMGVDENPFPNVDVGVNVADTRSISRRTYKGRTLAADDLRWVIEKERERRAQQNQRLEGQHHAARIYASRSRMKEARHTDHSRMVKPPQQPPSKRWEKVVHPKFPKEPIGSIFINLSCLVLTLPLVFQAKGSETTHVSNGSMLVEEEVIEVPAQEEEKEHNILSEQIIFNKPDENVARHIKPLYISAHMDGASVNRVLVNNGAAVNIIPSSMLRNLGSKTSMSAFFVVDSSATYNALLGRDWIHSSWCVPSSLHQRLIFWNGGKTEVVYADNRPFLANSNMVKARYYDEDVGTIRFFGMDRQGRPRGITACNKPTLAKYVVDEVVHEGEEDTHTDGITMEELDLAPAKLDDLRADVQDPLKEVNLGTEAAPRITFVSGLLPPEMRDQIICLLHEFKDCFAWDYSEMPDVIKFIKEDLIHRFGLPETITSDQGTTFVGSQVEAFAKDMGFHLLNSTPHYAQANGQAKASNKIIINILEKMVDDNPRRWHELLSDTLWAYRTSQRSSTKVTPFSLTYGYDAVLPMELTARSLRIAIQNGLDSGEYNEAMIMELEDLEEARLTSLDVMKAQKLKVARAYNKRVKQKNLAEGSLVWKAVLPLGKKDLRYGKWSPNWEGPFQTHKVLKGGAYWLKSLNGELHPRKINGIYLKPYYPTVWEARDSSASTSAQSGFVCKAVGSMNKATSLFAAKASRPSSLSSTSNLLLSALRDLRLPPCCNSQAGNWLAMAGMA</sequence>
<dbReference type="Proteomes" id="UP001054252">
    <property type="component" value="Unassembled WGS sequence"/>
</dbReference>
<feature type="domain" description="FH2" evidence="4">
    <location>
        <begin position="1"/>
        <end position="306"/>
    </location>
</feature>
<dbReference type="InterPro" id="IPR042201">
    <property type="entry name" value="FH2_Formin_sf"/>
</dbReference>
<reference evidence="5 6" key="1">
    <citation type="journal article" date="2021" name="Commun. Biol.">
        <title>The genome of Shorea leprosula (Dipterocarpaceae) highlights the ecological relevance of drought in aseasonal tropical rainforests.</title>
        <authorList>
            <person name="Ng K.K.S."/>
            <person name="Kobayashi M.J."/>
            <person name="Fawcett J.A."/>
            <person name="Hatakeyama M."/>
            <person name="Paape T."/>
            <person name="Ng C.H."/>
            <person name="Ang C.C."/>
            <person name="Tnah L.H."/>
            <person name="Lee C.T."/>
            <person name="Nishiyama T."/>
            <person name="Sese J."/>
            <person name="O'Brien M.J."/>
            <person name="Copetti D."/>
            <person name="Mohd Noor M.I."/>
            <person name="Ong R.C."/>
            <person name="Putra M."/>
            <person name="Sireger I.Z."/>
            <person name="Indrioko S."/>
            <person name="Kosugi Y."/>
            <person name="Izuno A."/>
            <person name="Isagi Y."/>
            <person name="Lee S.L."/>
            <person name="Shimizu K.K."/>
        </authorList>
    </citation>
    <scope>NUCLEOTIDE SEQUENCE [LARGE SCALE GENOMIC DNA]</scope>
    <source>
        <strain evidence="5">214</strain>
    </source>
</reference>
<name>A0AAV5IDK0_9ROSI</name>
<dbReference type="InterPro" id="IPR001584">
    <property type="entry name" value="Integrase_cat-core"/>
</dbReference>
<dbReference type="InterPro" id="IPR036397">
    <property type="entry name" value="RNaseH_sf"/>
</dbReference>
<dbReference type="PANTHER" id="PTHR45733:SF17">
    <property type="entry name" value="FORMIN-LIKE PROTEIN 14"/>
    <property type="match status" value="1"/>
</dbReference>
<feature type="domain" description="Integrase catalytic" evidence="3">
    <location>
        <begin position="948"/>
        <end position="1124"/>
    </location>
</feature>
<organism evidence="5 6">
    <name type="scientific">Rubroshorea leprosula</name>
    <dbReference type="NCBI Taxonomy" id="152421"/>
    <lineage>
        <taxon>Eukaryota</taxon>
        <taxon>Viridiplantae</taxon>
        <taxon>Streptophyta</taxon>
        <taxon>Embryophyta</taxon>
        <taxon>Tracheophyta</taxon>
        <taxon>Spermatophyta</taxon>
        <taxon>Magnoliopsida</taxon>
        <taxon>eudicotyledons</taxon>
        <taxon>Gunneridae</taxon>
        <taxon>Pentapetalae</taxon>
        <taxon>rosids</taxon>
        <taxon>malvids</taxon>
        <taxon>Malvales</taxon>
        <taxon>Dipterocarpaceae</taxon>
        <taxon>Rubroshorea</taxon>
    </lineage>
</organism>
<evidence type="ECO:0000313" key="6">
    <source>
        <dbReference type="Proteomes" id="UP001054252"/>
    </source>
</evidence>
<evidence type="ECO:0000259" key="4">
    <source>
        <dbReference type="PROSITE" id="PS51444"/>
    </source>
</evidence>
<dbReference type="Gene3D" id="1.20.58.2220">
    <property type="entry name" value="Formin, FH2 domain"/>
    <property type="match status" value="1"/>
</dbReference>
<evidence type="ECO:0000256" key="2">
    <source>
        <dbReference type="SAM" id="MobiDB-lite"/>
    </source>
</evidence>
<dbReference type="EMBL" id="BPVZ01000009">
    <property type="protein sequence ID" value="GKU95942.1"/>
    <property type="molecule type" value="Genomic_DNA"/>
</dbReference>
<dbReference type="GO" id="GO:0015074">
    <property type="term" value="P:DNA integration"/>
    <property type="evidence" value="ECO:0007669"/>
    <property type="project" value="InterPro"/>
</dbReference>
<comment type="similarity">
    <text evidence="1">Belongs to the formin-like family. Class-II subfamily.</text>
</comment>
<dbReference type="SUPFAM" id="SSF101447">
    <property type="entry name" value="Formin homology 2 domain (FH2 domain)"/>
    <property type="match status" value="1"/>
</dbReference>
<dbReference type="PROSITE" id="PS51444">
    <property type="entry name" value="FH2"/>
    <property type="match status" value="1"/>
</dbReference>
<dbReference type="InterPro" id="IPR015425">
    <property type="entry name" value="FH2_Formin"/>
</dbReference>
<comment type="caution">
    <text evidence="5">The sequence shown here is derived from an EMBL/GenBank/DDBJ whole genome shotgun (WGS) entry which is preliminary data.</text>
</comment>
<dbReference type="InterPro" id="IPR012337">
    <property type="entry name" value="RNaseH-like_sf"/>
</dbReference>
<dbReference type="Pfam" id="PF02181">
    <property type="entry name" value="FH2"/>
    <property type="match status" value="1"/>
</dbReference>
<evidence type="ECO:0000259" key="3">
    <source>
        <dbReference type="PROSITE" id="PS50994"/>
    </source>
</evidence>
<dbReference type="SUPFAM" id="SSF53098">
    <property type="entry name" value="Ribonuclease H-like"/>
    <property type="match status" value="1"/>
</dbReference>